<evidence type="ECO:0000256" key="1">
    <source>
        <dbReference type="SAM" id="Coils"/>
    </source>
</evidence>
<comment type="caution">
    <text evidence="2">The sequence shown here is derived from an EMBL/GenBank/DDBJ whole genome shotgun (WGS) entry which is preliminary data.</text>
</comment>
<reference evidence="2" key="1">
    <citation type="submission" date="2023-01" db="EMBL/GenBank/DDBJ databases">
        <title>Sulfurovum sp. zt1-1 genome assembly.</title>
        <authorList>
            <person name="Wang J."/>
        </authorList>
    </citation>
    <scope>NUCLEOTIDE SEQUENCE</scope>
    <source>
        <strain evidence="2">Zt1-1</strain>
    </source>
</reference>
<dbReference type="Proteomes" id="UP001169069">
    <property type="component" value="Unassembled WGS sequence"/>
</dbReference>
<evidence type="ECO:0008006" key="4">
    <source>
        <dbReference type="Google" id="ProtNLM"/>
    </source>
</evidence>
<keyword evidence="3" id="KW-1185">Reference proteome</keyword>
<name>A0ABT7QX67_9BACT</name>
<evidence type="ECO:0000313" key="3">
    <source>
        <dbReference type="Proteomes" id="UP001169069"/>
    </source>
</evidence>
<dbReference type="EMBL" id="JAQIBD010000001">
    <property type="protein sequence ID" value="MDM5271428.1"/>
    <property type="molecule type" value="Genomic_DNA"/>
</dbReference>
<proteinExistence type="predicted"/>
<sequence>MSALQRLQEKIEQWRVDFEALKSENAQLKIELQNATGSKEAQSSQIESLKRELEEKDAEIEKIIAQVETLLD</sequence>
<organism evidence="2 3">
    <name type="scientific">Sulfurovum zhangzhouensis</name>
    <dbReference type="NCBI Taxonomy" id="3019067"/>
    <lineage>
        <taxon>Bacteria</taxon>
        <taxon>Pseudomonadati</taxon>
        <taxon>Campylobacterota</taxon>
        <taxon>Epsilonproteobacteria</taxon>
        <taxon>Campylobacterales</taxon>
        <taxon>Sulfurovaceae</taxon>
        <taxon>Sulfurovum</taxon>
    </lineage>
</organism>
<keyword evidence="1" id="KW-0175">Coiled coil</keyword>
<gene>
    <name evidence="2" type="ORF">PGH07_04495</name>
</gene>
<feature type="coiled-coil region" evidence="1">
    <location>
        <begin position="4"/>
        <end position="70"/>
    </location>
</feature>
<evidence type="ECO:0000313" key="2">
    <source>
        <dbReference type="EMBL" id="MDM5271428.1"/>
    </source>
</evidence>
<protein>
    <recommendedName>
        <fullName evidence="4">Cell division protein ZapB</fullName>
    </recommendedName>
</protein>
<accession>A0ABT7QX67</accession>
<dbReference type="RefSeq" id="WP_289412866.1">
    <property type="nucleotide sequence ID" value="NZ_JAQIBD010000001.1"/>
</dbReference>